<comment type="caution">
    <text evidence="2">The sequence shown here is derived from an EMBL/GenBank/DDBJ whole genome shotgun (WGS) entry which is preliminary data.</text>
</comment>
<dbReference type="AlphaFoldDB" id="A0A3M2SFY4"/>
<feature type="compositionally biased region" description="Basic residues" evidence="1">
    <location>
        <begin position="22"/>
        <end position="35"/>
    </location>
</feature>
<reference evidence="2 3" key="1">
    <citation type="submission" date="2017-06" db="EMBL/GenBank/DDBJ databases">
        <title>Comparative genomic analysis of Ambrosia Fusariam Clade fungi.</title>
        <authorList>
            <person name="Stajich J.E."/>
            <person name="Carrillo J."/>
            <person name="Kijimoto T."/>
            <person name="Eskalen A."/>
            <person name="O'Donnell K."/>
            <person name="Kasson M."/>
        </authorList>
    </citation>
    <scope>NUCLEOTIDE SEQUENCE [LARGE SCALE GENOMIC DNA]</scope>
    <source>
        <strain evidence="2">UCR3666</strain>
    </source>
</reference>
<name>A0A3M2SFY4_9HYPO</name>
<keyword evidence="3" id="KW-1185">Reference proteome</keyword>
<dbReference type="OrthoDB" id="5620at2759"/>
<evidence type="ECO:0000313" key="3">
    <source>
        <dbReference type="Proteomes" id="UP000277212"/>
    </source>
</evidence>
<organism evidence="2 3">
    <name type="scientific">Fusarium kuroshium</name>
    <dbReference type="NCBI Taxonomy" id="2010991"/>
    <lineage>
        <taxon>Eukaryota</taxon>
        <taxon>Fungi</taxon>
        <taxon>Dikarya</taxon>
        <taxon>Ascomycota</taxon>
        <taxon>Pezizomycotina</taxon>
        <taxon>Sordariomycetes</taxon>
        <taxon>Hypocreomycetidae</taxon>
        <taxon>Hypocreales</taxon>
        <taxon>Nectriaceae</taxon>
        <taxon>Fusarium</taxon>
        <taxon>Fusarium solani species complex</taxon>
    </lineage>
</organism>
<accession>A0A3M2SFY4</accession>
<dbReference type="STRING" id="2010991.A0A3M2SFY4"/>
<proteinExistence type="predicted"/>
<protein>
    <submittedName>
        <fullName evidence="2">Uncharacterized protein</fullName>
    </submittedName>
</protein>
<dbReference type="Proteomes" id="UP000277212">
    <property type="component" value="Unassembled WGS sequence"/>
</dbReference>
<feature type="region of interest" description="Disordered" evidence="1">
    <location>
        <begin position="1"/>
        <end position="35"/>
    </location>
</feature>
<sequence>MEFINVRPLVQSSSSAGSSRQIHSHAARTAHARARRRRMANYMREQNKNKELQEIATIPSEYTQPSFDPEETRPPVPRIIPGAFEHEPLASFIRSLDPKEVFMFDHYVNVVVPYLDLHCPVMRHLGGDYHYRKQNWILLASTEVDLLKGFLLAACRHLFIVHLEKEFGQLAIQYKLSYVRSLRETISATGPESSRMAVTKALVLAIDEIMLGDLSMGIKHVIGAVEIVQVAGGPRALGLSGIVQYILGRCLRGHRLEDWDPLTDCDAAFMKPETAWSVVH</sequence>
<evidence type="ECO:0000313" key="2">
    <source>
        <dbReference type="EMBL" id="RMJ16486.1"/>
    </source>
</evidence>
<evidence type="ECO:0000256" key="1">
    <source>
        <dbReference type="SAM" id="MobiDB-lite"/>
    </source>
</evidence>
<gene>
    <name evidence="2" type="ORF">CDV36_003788</name>
</gene>
<dbReference type="EMBL" id="NKUJ01000046">
    <property type="protein sequence ID" value="RMJ16486.1"/>
    <property type="molecule type" value="Genomic_DNA"/>
</dbReference>